<comment type="caution">
    <text evidence="6">The sequence shown here is derived from an EMBL/GenBank/DDBJ whole genome shotgun (WGS) entry which is preliminary data.</text>
</comment>
<evidence type="ECO:0000256" key="2">
    <source>
        <dbReference type="ARBA" id="ARBA00022692"/>
    </source>
</evidence>
<organism evidence="6 7">
    <name type="scientific">Hydrogenophaga aromaticivorans</name>
    <dbReference type="NCBI Taxonomy" id="2610898"/>
    <lineage>
        <taxon>Bacteria</taxon>
        <taxon>Pseudomonadati</taxon>
        <taxon>Pseudomonadota</taxon>
        <taxon>Betaproteobacteria</taxon>
        <taxon>Burkholderiales</taxon>
        <taxon>Comamonadaceae</taxon>
        <taxon>Hydrogenophaga</taxon>
    </lineage>
</organism>
<evidence type="ECO:0000313" key="6">
    <source>
        <dbReference type="EMBL" id="NWF48527.1"/>
    </source>
</evidence>
<evidence type="ECO:0000256" key="3">
    <source>
        <dbReference type="ARBA" id="ARBA00022989"/>
    </source>
</evidence>
<dbReference type="Pfam" id="PF06803">
    <property type="entry name" value="DUF1232"/>
    <property type="match status" value="1"/>
</dbReference>
<protein>
    <submittedName>
        <fullName evidence="6">DUF1232 domain-containing protein</fullName>
    </submittedName>
</protein>
<keyword evidence="7" id="KW-1185">Reference proteome</keyword>
<evidence type="ECO:0000256" key="4">
    <source>
        <dbReference type="ARBA" id="ARBA00023136"/>
    </source>
</evidence>
<keyword evidence="3" id="KW-1133">Transmembrane helix</keyword>
<dbReference type="GO" id="GO:0012505">
    <property type="term" value="C:endomembrane system"/>
    <property type="evidence" value="ECO:0007669"/>
    <property type="project" value="UniProtKB-SubCell"/>
</dbReference>
<sequence>MWKRLSVIWLAVRGDAKRLWYALGHPESPGWLKAGAAALVLYLVSPIDFIPDMLPVIGVLDDLVIVPLALRWLLARLPAHIRTYAEQRAGGARPTDGWTGRTVR</sequence>
<evidence type="ECO:0000256" key="1">
    <source>
        <dbReference type="ARBA" id="ARBA00004127"/>
    </source>
</evidence>
<keyword evidence="2" id="KW-0812">Transmembrane</keyword>
<dbReference type="InterPro" id="IPR010652">
    <property type="entry name" value="DUF1232"/>
</dbReference>
<dbReference type="RefSeq" id="WP_177139239.1">
    <property type="nucleotide sequence ID" value="NZ_VYGV01000028.1"/>
</dbReference>
<evidence type="ECO:0000259" key="5">
    <source>
        <dbReference type="Pfam" id="PF06803"/>
    </source>
</evidence>
<keyword evidence="4" id="KW-0472">Membrane</keyword>
<proteinExistence type="predicted"/>
<name>A0A7Y8H2L8_9BURK</name>
<evidence type="ECO:0000313" key="7">
    <source>
        <dbReference type="Proteomes" id="UP000545507"/>
    </source>
</evidence>
<accession>A0A7Y8H2L8</accession>
<dbReference type="Proteomes" id="UP000545507">
    <property type="component" value="Unassembled WGS sequence"/>
</dbReference>
<comment type="subcellular location">
    <subcellularLocation>
        <location evidence="1">Endomembrane system</location>
        <topology evidence="1">Multi-pass membrane protein</topology>
    </subcellularLocation>
</comment>
<dbReference type="AlphaFoldDB" id="A0A7Y8H2L8"/>
<gene>
    <name evidence="6" type="ORF">F3K02_25195</name>
</gene>
<reference evidence="6 7" key="1">
    <citation type="submission" date="2019-09" db="EMBL/GenBank/DDBJ databases">
        <title>Hydrogenophaga aromatica sp. nov., isolated from a para-xylene-degrading enrichment culture.</title>
        <authorList>
            <person name="Tancsics A."/>
            <person name="Banerjee S."/>
        </authorList>
    </citation>
    <scope>NUCLEOTIDE SEQUENCE [LARGE SCALE GENOMIC DNA]</scope>
    <source>
        <strain evidence="6 7">D2P1</strain>
    </source>
</reference>
<dbReference type="EMBL" id="VYGV01000028">
    <property type="protein sequence ID" value="NWF48527.1"/>
    <property type="molecule type" value="Genomic_DNA"/>
</dbReference>
<feature type="domain" description="DUF1232" evidence="5">
    <location>
        <begin position="33"/>
        <end position="68"/>
    </location>
</feature>